<accession>X5I2K8</accession>
<keyword evidence="3" id="KW-1185">Reference proteome</keyword>
<feature type="compositionally biased region" description="Basic and acidic residues" evidence="1">
    <location>
        <begin position="374"/>
        <end position="386"/>
    </location>
</feature>
<feature type="compositionally biased region" description="Basic and acidic residues" evidence="1">
    <location>
        <begin position="321"/>
        <end position="332"/>
    </location>
</feature>
<dbReference type="Proteomes" id="UP000204527">
    <property type="component" value="Segment"/>
</dbReference>
<name>X5I2K8_BPKP2</name>
<feature type="compositionally biased region" description="Basic and acidic residues" evidence="1">
    <location>
        <begin position="139"/>
        <end position="148"/>
    </location>
</feature>
<feature type="compositionally biased region" description="Basic and acidic residues" evidence="1">
    <location>
        <begin position="97"/>
        <end position="129"/>
    </location>
</feature>
<evidence type="ECO:0000313" key="2">
    <source>
        <dbReference type="EMBL" id="BAO58491.1"/>
    </source>
</evidence>
<reference evidence="2 3" key="1">
    <citation type="journal article" date="2014" name="Virus Res.">
        <title>Characterization of a novel Pseudomonas aeruginosa bacteriophage, KPP25, of the family Podoviridae.</title>
        <authorList>
            <person name="Miyata R."/>
            <person name="Yamaguchi K."/>
            <person name="Uchiyama J."/>
            <person name="Shigehisa R."/>
            <person name="Takemura-Uchiyama I."/>
            <person name="Kato S."/>
            <person name="Ujihara T."/>
            <person name="Sakaguchi Y."/>
            <person name="Daibata M."/>
            <person name="Matsuzaki S."/>
        </authorList>
    </citation>
    <scope>NUCLEOTIDE SEQUENCE [LARGE SCALE GENOMIC DNA]</scope>
</reference>
<protein>
    <submittedName>
        <fullName evidence="2">Uncharacterized protein</fullName>
    </submittedName>
</protein>
<dbReference type="EMBL" id="AB910393">
    <property type="protein sequence ID" value="BAO58491.1"/>
    <property type="molecule type" value="Genomic_DNA"/>
</dbReference>
<feature type="region of interest" description="Disordered" evidence="1">
    <location>
        <begin position="314"/>
        <end position="386"/>
    </location>
</feature>
<evidence type="ECO:0000313" key="3">
    <source>
        <dbReference type="Proteomes" id="UP000204527"/>
    </source>
</evidence>
<proteinExistence type="predicted"/>
<sequence length="386" mass="42518">MRNFLRHVLSAPIDEGAAAFGAEADIDIDSIPAGDATPGAHNEGGDRGDAALFDDSPAPKADAPVRDEQGRFARKTVEEEFPEDRGDNPADPNSAEAKAKDEPEAKDEPKGKDKSEDKPEGKTEDKSGTEQEPEPEPEPEQKLDDKGRPIPNMVPRSRMQKEAERRRAAEHLLEQQNRSRALTSELVDLQASYDKLESREIEAMKANDFDLLPQIRKDMRAIQEAMATKRAESIADERAREQLENLKFEELLTNLRSTHAVLDDNNADAFDQGTVDEINELFQSLSPKYGKVIAMTRAVEYVLGVEQAAAVKPLGQQTPQDRARQERRKEAVSRATAAVSNQPKSPAVAPPAAASALVRTPQTLKDIESMSEAEQAKARGDFDYAE</sequence>
<feature type="compositionally biased region" description="Low complexity" evidence="1">
    <location>
        <begin position="343"/>
        <end position="356"/>
    </location>
</feature>
<dbReference type="RefSeq" id="YP_009030551.1">
    <property type="nucleotide sequence ID" value="NC_024123.1"/>
</dbReference>
<dbReference type="KEGG" id="vg:19484812"/>
<feature type="compositionally biased region" description="Basic and acidic residues" evidence="1">
    <location>
        <begin position="63"/>
        <end position="88"/>
    </location>
</feature>
<organism evidence="2 3">
    <name type="scientific">Pseudomonas phage KPP25</name>
    <name type="common">Bacteriophage KPP25</name>
    <dbReference type="NCBI Taxonomy" id="1462608"/>
    <lineage>
        <taxon>Viruses</taxon>
        <taxon>Duplodnaviria</taxon>
        <taxon>Heunggongvirae</taxon>
        <taxon>Uroviricota</taxon>
        <taxon>Caudoviricetes</taxon>
        <taxon>Kochitakasuvirus</taxon>
        <taxon>Kochitakasuvirus KPP25</taxon>
    </lineage>
</organism>
<feature type="compositionally biased region" description="Basic and acidic residues" evidence="1">
    <location>
        <begin position="159"/>
        <end position="173"/>
    </location>
</feature>
<organismHost>
    <name type="scientific">Pseudomonas aeruginosa</name>
    <dbReference type="NCBI Taxonomy" id="287"/>
</organismHost>
<feature type="region of interest" description="Disordered" evidence="1">
    <location>
        <begin position="29"/>
        <end position="179"/>
    </location>
</feature>
<dbReference type="GeneID" id="19484812"/>
<evidence type="ECO:0000256" key="1">
    <source>
        <dbReference type="SAM" id="MobiDB-lite"/>
    </source>
</evidence>